<evidence type="ECO:0000256" key="1">
    <source>
        <dbReference type="PROSITE-ProRule" id="PRU00169"/>
    </source>
</evidence>
<protein>
    <submittedName>
        <fullName evidence="3">Response regulator</fullName>
    </submittedName>
</protein>
<feature type="domain" description="Response regulatory" evidence="2">
    <location>
        <begin position="6"/>
        <end position="129"/>
    </location>
</feature>
<dbReference type="InterPro" id="IPR011006">
    <property type="entry name" value="CheY-like_superfamily"/>
</dbReference>
<gene>
    <name evidence="3" type="ORF">GWC95_12860</name>
</gene>
<dbReference type="PROSITE" id="PS50110">
    <property type="entry name" value="RESPONSE_REGULATORY"/>
    <property type="match status" value="1"/>
</dbReference>
<evidence type="ECO:0000259" key="2">
    <source>
        <dbReference type="PROSITE" id="PS50110"/>
    </source>
</evidence>
<dbReference type="Proteomes" id="UP000753802">
    <property type="component" value="Unassembled WGS sequence"/>
</dbReference>
<dbReference type="PANTHER" id="PTHR44520:SF2">
    <property type="entry name" value="RESPONSE REGULATOR RCP1"/>
    <property type="match status" value="1"/>
</dbReference>
<comment type="caution">
    <text evidence="3">The sequence shown here is derived from an EMBL/GenBank/DDBJ whole genome shotgun (WGS) entry which is preliminary data.</text>
</comment>
<dbReference type="Gene3D" id="3.40.50.2300">
    <property type="match status" value="1"/>
</dbReference>
<dbReference type="InterPro" id="IPR052893">
    <property type="entry name" value="TCS_response_regulator"/>
</dbReference>
<dbReference type="Pfam" id="PF00072">
    <property type="entry name" value="Response_reg"/>
    <property type="match status" value="1"/>
</dbReference>
<evidence type="ECO:0000313" key="4">
    <source>
        <dbReference type="Proteomes" id="UP000753802"/>
    </source>
</evidence>
<dbReference type="InterPro" id="IPR001789">
    <property type="entry name" value="Sig_transdc_resp-reg_receiver"/>
</dbReference>
<dbReference type="PANTHER" id="PTHR44520">
    <property type="entry name" value="RESPONSE REGULATOR RCP1-RELATED"/>
    <property type="match status" value="1"/>
</dbReference>
<keyword evidence="4" id="KW-1185">Reference proteome</keyword>
<organism evidence="3 4">
    <name type="scientific">Sediminibacterium roseum</name>
    <dbReference type="NCBI Taxonomy" id="1978412"/>
    <lineage>
        <taxon>Bacteria</taxon>
        <taxon>Pseudomonadati</taxon>
        <taxon>Bacteroidota</taxon>
        <taxon>Chitinophagia</taxon>
        <taxon>Chitinophagales</taxon>
        <taxon>Chitinophagaceae</taxon>
        <taxon>Sediminibacterium</taxon>
    </lineage>
</organism>
<name>A0ABW9ZUJ3_9BACT</name>
<keyword evidence="1" id="KW-0597">Phosphoprotein</keyword>
<dbReference type="SUPFAM" id="SSF52172">
    <property type="entry name" value="CheY-like"/>
    <property type="match status" value="1"/>
</dbReference>
<dbReference type="EMBL" id="JAACJS010000015">
    <property type="protein sequence ID" value="NCI50822.1"/>
    <property type="molecule type" value="Genomic_DNA"/>
</dbReference>
<dbReference type="RefSeq" id="WP_161819131.1">
    <property type="nucleotide sequence ID" value="NZ_JAACJS010000015.1"/>
</dbReference>
<reference evidence="3 4" key="1">
    <citation type="submission" date="2020-01" db="EMBL/GenBank/DDBJ databases">
        <title>Genome analysis.</title>
        <authorList>
            <person name="Wu S."/>
            <person name="Wang G."/>
        </authorList>
    </citation>
    <scope>NUCLEOTIDE SEQUENCE [LARGE SCALE GENOMIC DNA]</scope>
    <source>
        <strain evidence="3 4">SYL130</strain>
    </source>
</reference>
<sequence>MLTPIKILLADADTADATEVRWALDKLKVNYSLTHVTSGGEVIRCLQKDDAEGKLPYVLLMDINLPDKNGVEVLTEIRQNAAWKKIKCFFLSRGGKRPDAKQLRHLNIAGYISKPFQLSNSLSMDSLNLVIDLVNFKTL</sequence>
<dbReference type="SMART" id="SM00448">
    <property type="entry name" value="REC"/>
    <property type="match status" value="1"/>
</dbReference>
<proteinExistence type="predicted"/>
<evidence type="ECO:0000313" key="3">
    <source>
        <dbReference type="EMBL" id="NCI50822.1"/>
    </source>
</evidence>
<accession>A0ABW9ZUJ3</accession>
<feature type="modified residue" description="4-aspartylphosphate" evidence="1">
    <location>
        <position position="62"/>
    </location>
</feature>